<evidence type="ECO:0000313" key="3">
    <source>
        <dbReference type="Proteomes" id="UP000545876"/>
    </source>
</evidence>
<dbReference type="EMBL" id="JAAZBX010000011">
    <property type="protein sequence ID" value="NLD25582.1"/>
    <property type="molecule type" value="Genomic_DNA"/>
</dbReference>
<protein>
    <recommendedName>
        <fullName evidence="1">DUF5655 domain-containing protein</fullName>
    </recommendedName>
</protein>
<comment type="caution">
    <text evidence="2">The sequence shown here is derived from an EMBL/GenBank/DDBJ whole genome shotgun (WGS) entry which is preliminary data.</text>
</comment>
<proteinExistence type="predicted"/>
<dbReference type="AlphaFoldDB" id="A0A847D169"/>
<evidence type="ECO:0000313" key="2">
    <source>
        <dbReference type="EMBL" id="NLD25582.1"/>
    </source>
</evidence>
<evidence type="ECO:0000259" key="1">
    <source>
        <dbReference type="Pfam" id="PF18899"/>
    </source>
</evidence>
<name>A0A847D169_9BACT</name>
<gene>
    <name evidence="2" type="ORF">GX656_02995</name>
</gene>
<sequence>MWQCPKCKREFSKNNQSHSCVVYPIEKHFQNKDYSKKLFKELVNQIEKNIGGVKIESLPCCIHLVSGYTFSGVWLLKDRVRLDFRVPYNIESKRIINKEELSINRKLYYLEIVEEKDIDDELLGWIRDSYFLQN</sequence>
<dbReference type="Pfam" id="PF18899">
    <property type="entry name" value="DUF5655"/>
    <property type="match status" value="1"/>
</dbReference>
<dbReference type="Proteomes" id="UP000545876">
    <property type="component" value="Unassembled WGS sequence"/>
</dbReference>
<accession>A0A847D169</accession>
<reference evidence="2 3" key="1">
    <citation type="journal article" date="2020" name="Biotechnol. Biofuels">
        <title>New insights from the biogas microbiome by comprehensive genome-resolved metagenomics of nearly 1600 species originating from multiple anaerobic digesters.</title>
        <authorList>
            <person name="Campanaro S."/>
            <person name="Treu L."/>
            <person name="Rodriguez-R L.M."/>
            <person name="Kovalovszki A."/>
            <person name="Ziels R.M."/>
            <person name="Maus I."/>
            <person name="Zhu X."/>
            <person name="Kougias P.G."/>
            <person name="Basile A."/>
            <person name="Luo G."/>
            <person name="Schluter A."/>
            <person name="Konstantinidis K.T."/>
            <person name="Angelidaki I."/>
        </authorList>
    </citation>
    <scope>NUCLEOTIDE SEQUENCE [LARGE SCALE GENOMIC DNA]</scope>
    <source>
        <strain evidence="2">AS06rmzACSIP_65</strain>
    </source>
</reference>
<organism evidence="2 3">
    <name type="scientific">Candidatus Dojkabacteria bacterium</name>
    <dbReference type="NCBI Taxonomy" id="2099670"/>
    <lineage>
        <taxon>Bacteria</taxon>
        <taxon>Candidatus Dojkabacteria</taxon>
    </lineage>
</organism>
<feature type="domain" description="DUF5655" evidence="1">
    <location>
        <begin position="26"/>
        <end position="131"/>
    </location>
</feature>
<dbReference type="InterPro" id="IPR043714">
    <property type="entry name" value="DUF5655"/>
</dbReference>